<sequence>MVWLRTAHQQNRFRLELVLSKIGILPEMEQLWSEASKKWMLGHIAYIREKSDSQLFNYTQYKLVTYRKLMNCVKDTRNRNISTNKLPLCFSQRAVGLARWMSYVANHCKEGE</sequence>
<accession>A0A251T0F2</accession>
<evidence type="ECO:0000313" key="2">
    <source>
        <dbReference type="Proteomes" id="UP000215914"/>
    </source>
</evidence>
<organism evidence="1 2">
    <name type="scientific">Helianthus annuus</name>
    <name type="common">Common sunflower</name>
    <dbReference type="NCBI Taxonomy" id="4232"/>
    <lineage>
        <taxon>Eukaryota</taxon>
        <taxon>Viridiplantae</taxon>
        <taxon>Streptophyta</taxon>
        <taxon>Embryophyta</taxon>
        <taxon>Tracheophyta</taxon>
        <taxon>Spermatophyta</taxon>
        <taxon>Magnoliopsida</taxon>
        <taxon>eudicotyledons</taxon>
        <taxon>Gunneridae</taxon>
        <taxon>Pentapetalae</taxon>
        <taxon>asterids</taxon>
        <taxon>campanulids</taxon>
        <taxon>Asterales</taxon>
        <taxon>Asteraceae</taxon>
        <taxon>Asteroideae</taxon>
        <taxon>Heliantheae alliance</taxon>
        <taxon>Heliantheae</taxon>
        <taxon>Helianthus</taxon>
    </lineage>
</organism>
<protein>
    <submittedName>
        <fullName evidence="1">Uncharacterized protein</fullName>
    </submittedName>
</protein>
<gene>
    <name evidence="1" type="ORF">HannXRQ_Chr13g0423011</name>
</gene>
<proteinExistence type="predicted"/>
<keyword evidence="2" id="KW-1185">Reference proteome</keyword>
<dbReference type="AlphaFoldDB" id="A0A251T0F2"/>
<dbReference type="Proteomes" id="UP000215914">
    <property type="component" value="Chromosome 13"/>
</dbReference>
<reference evidence="2" key="1">
    <citation type="journal article" date="2017" name="Nature">
        <title>The sunflower genome provides insights into oil metabolism, flowering and Asterid evolution.</title>
        <authorList>
            <person name="Badouin H."/>
            <person name="Gouzy J."/>
            <person name="Grassa C.J."/>
            <person name="Murat F."/>
            <person name="Staton S.E."/>
            <person name="Cottret L."/>
            <person name="Lelandais-Briere C."/>
            <person name="Owens G.L."/>
            <person name="Carrere S."/>
            <person name="Mayjonade B."/>
            <person name="Legrand L."/>
            <person name="Gill N."/>
            <person name="Kane N.C."/>
            <person name="Bowers J.E."/>
            <person name="Hubner S."/>
            <person name="Bellec A."/>
            <person name="Berard A."/>
            <person name="Berges H."/>
            <person name="Blanchet N."/>
            <person name="Boniface M.C."/>
            <person name="Brunel D."/>
            <person name="Catrice O."/>
            <person name="Chaidir N."/>
            <person name="Claudel C."/>
            <person name="Donnadieu C."/>
            <person name="Faraut T."/>
            <person name="Fievet G."/>
            <person name="Helmstetter N."/>
            <person name="King M."/>
            <person name="Knapp S.J."/>
            <person name="Lai Z."/>
            <person name="Le Paslier M.C."/>
            <person name="Lippi Y."/>
            <person name="Lorenzon L."/>
            <person name="Mandel J.R."/>
            <person name="Marage G."/>
            <person name="Marchand G."/>
            <person name="Marquand E."/>
            <person name="Bret-Mestries E."/>
            <person name="Morien E."/>
            <person name="Nambeesan S."/>
            <person name="Nguyen T."/>
            <person name="Pegot-Espagnet P."/>
            <person name="Pouilly N."/>
            <person name="Raftis F."/>
            <person name="Sallet E."/>
            <person name="Schiex T."/>
            <person name="Thomas J."/>
            <person name="Vandecasteele C."/>
            <person name="Vares D."/>
            <person name="Vear F."/>
            <person name="Vautrin S."/>
            <person name="Crespi M."/>
            <person name="Mangin B."/>
            <person name="Burke J.M."/>
            <person name="Salse J."/>
            <person name="Munos S."/>
            <person name="Vincourt P."/>
            <person name="Rieseberg L.H."/>
            <person name="Langlade N.B."/>
        </authorList>
    </citation>
    <scope>NUCLEOTIDE SEQUENCE [LARGE SCALE GENOMIC DNA]</scope>
    <source>
        <strain evidence="2">cv. SF193</strain>
    </source>
</reference>
<dbReference type="EMBL" id="CM007902">
    <property type="protein sequence ID" value="OTG03341.1"/>
    <property type="molecule type" value="Genomic_DNA"/>
</dbReference>
<evidence type="ECO:0000313" key="1">
    <source>
        <dbReference type="EMBL" id="OTG03341.1"/>
    </source>
</evidence>
<name>A0A251T0F2_HELAN</name>
<dbReference type="InParanoid" id="A0A251T0F2"/>